<name>A0A0C3BG87_SERVB</name>
<proteinExistence type="inferred from homology"/>
<feature type="transmembrane region" description="Helical" evidence="7">
    <location>
        <begin position="410"/>
        <end position="433"/>
    </location>
</feature>
<feature type="transmembrane region" description="Helical" evidence="7">
    <location>
        <begin position="101"/>
        <end position="123"/>
    </location>
</feature>
<feature type="compositionally biased region" description="Basic and acidic residues" evidence="6">
    <location>
        <begin position="13"/>
        <end position="24"/>
    </location>
</feature>
<feature type="transmembrane region" description="Helical" evidence="7">
    <location>
        <begin position="468"/>
        <end position="492"/>
    </location>
</feature>
<accession>A0A0C3BG87</accession>
<gene>
    <name evidence="8" type="ORF">M408DRAFT_66438</name>
</gene>
<reference evidence="8 9" key="1">
    <citation type="submission" date="2014-04" db="EMBL/GenBank/DDBJ databases">
        <authorList>
            <consortium name="DOE Joint Genome Institute"/>
            <person name="Kuo A."/>
            <person name="Zuccaro A."/>
            <person name="Kohler A."/>
            <person name="Nagy L.G."/>
            <person name="Floudas D."/>
            <person name="Copeland A."/>
            <person name="Barry K.W."/>
            <person name="Cichocki N."/>
            <person name="Veneault-Fourrey C."/>
            <person name="LaButti K."/>
            <person name="Lindquist E.A."/>
            <person name="Lipzen A."/>
            <person name="Lundell T."/>
            <person name="Morin E."/>
            <person name="Murat C."/>
            <person name="Sun H."/>
            <person name="Tunlid A."/>
            <person name="Henrissat B."/>
            <person name="Grigoriev I.V."/>
            <person name="Hibbett D.S."/>
            <person name="Martin F."/>
            <person name="Nordberg H.P."/>
            <person name="Cantor M.N."/>
            <person name="Hua S.X."/>
        </authorList>
    </citation>
    <scope>NUCLEOTIDE SEQUENCE [LARGE SCALE GENOMIC DNA]</scope>
    <source>
        <strain evidence="8 9">MAFF 305830</strain>
    </source>
</reference>
<reference evidence="9" key="2">
    <citation type="submission" date="2015-01" db="EMBL/GenBank/DDBJ databases">
        <title>Evolutionary Origins and Diversification of the Mycorrhizal Mutualists.</title>
        <authorList>
            <consortium name="DOE Joint Genome Institute"/>
            <consortium name="Mycorrhizal Genomics Consortium"/>
            <person name="Kohler A."/>
            <person name="Kuo A."/>
            <person name="Nagy L.G."/>
            <person name="Floudas D."/>
            <person name="Copeland A."/>
            <person name="Barry K.W."/>
            <person name="Cichocki N."/>
            <person name="Veneault-Fourrey C."/>
            <person name="LaButti K."/>
            <person name="Lindquist E.A."/>
            <person name="Lipzen A."/>
            <person name="Lundell T."/>
            <person name="Morin E."/>
            <person name="Murat C."/>
            <person name="Riley R."/>
            <person name="Ohm R."/>
            <person name="Sun H."/>
            <person name="Tunlid A."/>
            <person name="Henrissat B."/>
            <person name="Grigoriev I.V."/>
            <person name="Hibbett D.S."/>
            <person name="Martin F."/>
        </authorList>
    </citation>
    <scope>NUCLEOTIDE SEQUENCE [LARGE SCALE GENOMIC DNA]</scope>
    <source>
        <strain evidence="9">MAFF 305830</strain>
    </source>
</reference>
<evidence type="ECO:0000256" key="6">
    <source>
        <dbReference type="SAM" id="MobiDB-lite"/>
    </source>
</evidence>
<dbReference type="EMBL" id="KN824284">
    <property type="protein sequence ID" value="KIM30491.1"/>
    <property type="molecule type" value="Genomic_DNA"/>
</dbReference>
<feature type="transmembrane region" description="Helical" evidence="7">
    <location>
        <begin position="143"/>
        <end position="166"/>
    </location>
</feature>
<feature type="region of interest" description="Disordered" evidence="6">
    <location>
        <begin position="1"/>
        <end position="54"/>
    </location>
</feature>
<feature type="compositionally biased region" description="Polar residues" evidence="6">
    <location>
        <begin position="1"/>
        <end position="11"/>
    </location>
</feature>
<feature type="transmembrane region" description="Helical" evidence="7">
    <location>
        <begin position="371"/>
        <end position="390"/>
    </location>
</feature>
<sequence length="525" mass="56751">MAPSPSHNSNGKTKHDTEWPHNGRDSQIVTNNAQNANETTPLISTQWNDSGRDNESEGDMVWWKELKTLGAYTLPVFGTHVLEYSLSIAPVVSIGHISTDALAAVTLGTMTASVTGFSIIVGFSTALDTMLPSAWTSGTPSLVGLLTIRMTVIMAMVVVPIVALWMNAETILLTLRQEPEIAHLAGIYLKWFTLGLPAYAANAILSTAYSHSGLFTIPTRVLFIVAPTNILLNYLLVWGPPWIRLGFIGAPIATAISFNLITFCYCVYGGWFTPKDAWHPLTGDCLRELGVLFKLGIAGVAQVAAEWWSWELVALAASQIGSLELAVQSVCLVSASTSYQAPYAISAATSVRIGNMLGARSAKRAALATRVAIYLTLMVALVMSTIFFVFKDNWAYMFNSDPQVVDEVARIMPVVALFQIFDGLGAVTGAILRAKGQQDVGALLSVIGYYILGIPLGLVLAFKLGLGLIGLWIGLTLSLVFVGLVGLYLCTVRTDWEEEVRKTMMRLGYEYDTPAHDSTTSTIVA</sequence>
<organism evidence="8 9">
    <name type="scientific">Serendipita vermifera MAFF 305830</name>
    <dbReference type="NCBI Taxonomy" id="933852"/>
    <lineage>
        <taxon>Eukaryota</taxon>
        <taxon>Fungi</taxon>
        <taxon>Dikarya</taxon>
        <taxon>Basidiomycota</taxon>
        <taxon>Agaricomycotina</taxon>
        <taxon>Agaricomycetes</taxon>
        <taxon>Sebacinales</taxon>
        <taxon>Serendipitaceae</taxon>
        <taxon>Serendipita</taxon>
    </lineage>
</organism>
<keyword evidence="4 7" id="KW-1133">Transmembrane helix</keyword>
<dbReference type="GO" id="GO:0015297">
    <property type="term" value="F:antiporter activity"/>
    <property type="evidence" value="ECO:0007669"/>
    <property type="project" value="InterPro"/>
</dbReference>
<keyword evidence="3 7" id="KW-0812">Transmembrane</keyword>
<keyword evidence="5 7" id="KW-0472">Membrane</keyword>
<dbReference type="OrthoDB" id="2126698at2759"/>
<comment type="similarity">
    <text evidence="2">Belongs to the multi antimicrobial extrusion (MATE) (TC 2.A.66.1) family.</text>
</comment>
<dbReference type="CDD" id="cd13132">
    <property type="entry name" value="MATE_eukaryotic"/>
    <property type="match status" value="1"/>
</dbReference>
<evidence type="ECO:0008006" key="10">
    <source>
        <dbReference type="Google" id="ProtNLM"/>
    </source>
</evidence>
<dbReference type="NCBIfam" id="TIGR00797">
    <property type="entry name" value="matE"/>
    <property type="match status" value="1"/>
</dbReference>
<evidence type="ECO:0000256" key="7">
    <source>
        <dbReference type="SAM" id="Phobius"/>
    </source>
</evidence>
<feature type="transmembrane region" description="Helical" evidence="7">
    <location>
        <begin position="440"/>
        <end position="462"/>
    </location>
</feature>
<dbReference type="GO" id="GO:0016020">
    <property type="term" value="C:membrane"/>
    <property type="evidence" value="ECO:0007669"/>
    <property type="project" value="UniProtKB-SubCell"/>
</dbReference>
<evidence type="ECO:0000313" key="9">
    <source>
        <dbReference type="Proteomes" id="UP000054097"/>
    </source>
</evidence>
<evidence type="ECO:0000256" key="1">
    <source>
        <dbReference type="ARBA" id="ARBA00004141"/>
    </source>
</evidence>
<dbReference type="Pfam" id="PF01554">
    <property type="entry name" value="MatE"/>
    <property type="match status" value="2"/>
</dbReference>
<evidence type="ECO:0000313" key="8">
    <source>
        <dbReference type="EMBL" id="KIM30491.1"/>
    </source>
</evidence>
<feature type="transmembrane region" description="Helical" evidence="7">
    <location>
        <begin position="245"/>
        <end position="271"/>
    </location>
</feature>
<feature type="transmembrane region" description="Helical" evidence="7">
    <location>
        <begin position="221"/>
        <end position="238"/>
    </location>
</feature>
<evidence type="ECO:0000256" key="3">
    <source>
        <dbReference type="ARBA" id="ARBA00022692"/>
    </source>
</evidence>
<dbReference type="InterPro" id="IPR045069">
    <property type="entry name" value="MATE_euk"/>
</dbReference>
<dbReference type="STRING" id="933852.A0A0C3BG87"/>
<keyword evidence="9" id="KW-1185">Reference proteome</keyword>
<dbReference type="GO" id="GO:0042910">
    <property type="term" value="F:xenobiotic transmembrane transporter activity"/>
    <property type="evidence" value="ECO:0007669"/>
    <property type="project" value="InterPro"/>
</dbReference>
<dbReference type="HOGENOM" id="CLU_012893_1_2_1"/>
<dbReference type="AlphaFoldDB" id="A0A0C3BG87"/>
<comment type="subcellular location">
    <subcellularLocation>
        <location evidence="1">Membrane</location>
        <topology evidence="1">Multi-pass membrane protein</topology>
    </subcellularLocation>
</comment>
<dbReference type="InterPro" id="IPR002528">
    <property type="entry name" value="MATE_fam"/>
</dbReference>
<dbReference type="GO" id="GO:1990961">
    <property type="term" value="P:xenobiotic detoxification by transmembrane export across the plasma membrane"/>
    <property type="evidence" value="ECO:0007669"/>
    <property type="project" value="InterPro"/>
</dbReference>
<dbReference type="PANTHER" id="PTHR11206">
    <property type="entry name" value="MULTIDRUG RESISTANCE PROTEIN"/>
    <property type="match status" value="1"/>
</dbReference>
<evidence type="ECO:0000256" key="5">
    <source>
        <dbReference type="ARBA" id="ARBA00023136"/>
    </source>
</evidence>
<protein>
    <recommendedName>
        <fullName evidence="10">MATE efflux family protein</fullName>
    </recommendedName>
</protein>
<feature type="compositionally biased region" description="Polar residues" evidence="6">
    <location>
        <begin position="25"/>
        <end position="49"/>
    </location>
</feature>
<dbReference type="Proteomes" id="UP000054097">
    <property type="component" value="Unassembled WGS sequence"/>
</dbReference>
<evidence type="ECO:0000256" key="2">
    <source>
        <dbReference type="ARBA" id="ARBA00010199"/>
    </source>
</evidence>
<evidence type="ECO:0000256" key="4">
    <source>
        <dbReference type="ARBA" id="ARBA00022989"/>
    </source>
</evidence>